<dbReference type="EMBL" id="VWPK01000004">
    <property type="protein sequence ID" value="KAA5613780.1"/>
    <property type="molecule type" value="Genomic_DNA"/>
</dbReference>
<dbReference type="GO" id="GO:0015086">
    <property type="term" value="F:cadmium ion transmembrane transporter activity"/>
    <property type="evidence" value="ECO:0007669"/>
    <property type="project" value="TreeGrafter"/>
</dbReference>
<dbReference type="EC" id="7.2.2.12" evidence="7"/>
<evidence type="ECO:0000256" key="9">
    <source>
        <dbReference type="RuleBase" id="RU362081"/>
    </source>
</evidence>
<evidence type="ECO:0000256" key="5">
    <source>
        <dbReference type="ARBA" id="ARBA00022989"/>
    </source>
</evidence>
<keyword evidence="9" id="KW-0479">Metal-binding</keyword>
<name>A0A5M6IZL1_9PROT</name>
<comment type="similarity">
    <text evidence="2 9">Belongs to the cation transport ATPase (P-type) (TC 3.A.3) family. Type IB subfamily.</text>
</comment>
<keyword evidence="12" id="KW-1185">Reference proteome</keyword>
<evidence type="ECO:0000256" key="3">
    <source>
        <dbReference type="ARBA" id="ARBA00022692"/>
    </source>
</evidence>
<dbReference type="GO" id="GO:0046872">
    <property type="term" value="F:metal ion binding"/>
    <property type="evidence" value="ECO:0007669"/>
    <property type="project" value="UniProtKB-KW"/>
</dbReference>
<keyword evidence="9" id="KW-1003">Cell membrane</keyword>
<dbReference type="InterPro" id="IPR008250">
    <property type="entry name" value="ATPase_P-typ_transduc_dom_A_sf"/>
</dbReference>
<gene>
    <name evidence="11" type="ORF">F1189_03115</name>
</gene>
<dbReference type="PRINTS" id="PR00119">
    <property type="entry name" value="CATATPASE"/>
</dbReference>
<organism evidence="11 12">
    <name type="scientific">Rhodovastum atsumiense</name>
    <dbReference type="NCBI Taxonomy" id="504468"/>
    <lineage>
        <taxon>Bacteria</taxon>
        <taxon>Pseudomonadati</taxon>
        <taxon>Pseudomonadota</taxon>
        <taxon>Alphaproteobacteria</taxon>
        <taxon>Acetobacterales</taxon>
        <taxon>Acetobacteraceae</taxon>
        <taxon>Rhodovastum</taxon>
    </lineage>
</organism>
<evidence type="ECO:0000256" key="8">
    <source>
        <dbReference type="ARBA" id="ARBA00047308"/>
    </source>
</evidence>
<comment type="catalytic activity">
    <reaction evidence="8">
        <text>Zn(2+)(in) + ATP + H2O = Zn(2+)(out) + ADP + phosphate + H(+)</text>
        <dbReference type="Rhea" id="RHEA:20621"/>
        <dbReference type="ChEBI" id="CHEBI:15377"/>
        <dbReference type="ChEBI" id="CHEBI:15378"/>
        <dbReference type="ChEBI" id="CHEBI:29105"/>
        <dbReference type="ChEBI" id="CHEBI:30616"/>
        <dbReference type="ChEBI" id="CHEBI:43474"/>
        <dbReference type="ChEBI" id="CHEBI:456216"/>
        <dbReference type="EC" id="7.2.2.12"/>
    </reaction>
</comment>
<dbReference type="PROSITE" id="PS00154">
    <property type="entry name" value="ATPASE_E1_E2"/>
    <property type="match status" value="1"/>
</dbReference>
<dbReference type="SUPFAM" id="SSF81653">
    <property type="entry name" value="Calcium ATPase, transduction domain A"/>
    <property type="match status" value="1"/>
</dbReference>
<dbReference type="InterPro" id="IPR036412">
    <property type="entry name" value="HAD-like_sf"/>
</dbReference>
<keyword evidence="9" id="KW-0067">ATP-binding</keyword>
<dbReference type="PANTHER" id="PTHR48085:SF5">
    <property type="entry name" value="CADMIUM_ZINC-TRANSPORTING ATPASE HMA4-RELATED"/>
    <property type="match status" value="1"/>
</dbReference>
<dbReference type="SFLD" id="SFLDS00003">
    <property type="entry name" value="Haloacid_Dehalogenase"/>
    <property type="match status" value="1"/>
</dbReference>
<dbReference type="InterPro" id="IPR023299">
    <property type="entry name" value="ATPase_P-typ_cyto_dom_N"/>
</dbReference>
<dbReference type="SUPFAM" id="SSF56784">
    <property type="entry name" value="HAD-like"/>
    <property type="match status" value="1"/>
</dbReference>
<keyword evidence="6" id="KW-0472">Membrane</keyword>
<keyword evidence="3" id="KW-0812">Transmembrane</keyword>
<keyword evidence="9" id="KW-0547">Nucleotide-binding</keyword>
<dbReference type="Pfam" id="PF00122">
    <property type="entry name" value="E1-E2_ATPase"/>
    <property type="match status" value="1"/>
</dbReference>
<dbReference type="InterPro" id="IPR027256">
    <property type="entry name" value="P-typ_ATPase_IB"/>
</dbReference>
<dbReference type="SFLD" id="SFLDF00027">
    <property type="entry name" value="p-type_atpase"/>
    <property type="match status" value="1"/>
</dbReference>
<dbReference type="AlphaFoldDB" id="A0A5M6IZL1"/>
<comment type="caution">
    <text evidence="11">The sequence shown here is derived from an EMBL/GenBank/DDBJ whole genome shotgun (WGS) entry which is preliminary data.</text>
</comment>
<evidence type="ECO:0000313" key="12">
    <source>
        <dbReference type="Proteomes" id="UP000325255"/>
    </source>
</evidence>
<dbReference type="InterPro" id="IPR018303">
    <property type="entry name" value="ATPase_P-typ_P_site"/>
</dbReference>
<dbReference type="InterPro" id="IPR051014">
    <property type="entry name" value="Cation_Transport_ATPase_IB"/>
</dbReference>
<evidence type="ECO:0000256" key="2">
    <source>
        <dbReference type="ARBA" id="ARBA00006024"/>
    </source>
</evidence>
<dbReference type="InterPro" id="IPR059000">
    <property type="entry name" value="ATPase_P-type_domA"/>
</dbReference>
<dbReference type="InterPro" id="IPR023214">
    <property type="entry name" value="HAD_sf"/>
</dbReference>
<dbReference type="PANTHER" id="PTHR48085">
    <property type="entry name" value="CADMIUM/ZINC-TRANSPORTING ATPASE HMA2-RELATED"/>
    <property type="match status" value="1"/>
</dbReference>
<dbReference type="Proteomes" id="UP000325255">
    <property type="component" value="Unassembled WGS sequence"/>
</dbReference>
<dbReference type="Gene3D" id="3.40.50.1000">
    <property type="entry name" value="HAD superfamily/HAD-like"/>
    <property type="match status" value="1"/>
</dbReference>
<protein>
    <recommendedName>
        <fullName evidence="7">P-type Zn(2+) transporter</fullName>
        <ecNumber evidence="7">7.2.2.12</ecNumber>
    </recommendedName>
</protein>
<dbReference type="GO" id="GO:0005524">
    <property type="term" value="F:ATP binding"/>
    <property type="evidence" value="ECO:0007669"/>
    <property type="project" value="UniProtKB-UniRule"/>
</dbReference>
<accession>A0A5M6IZL1</accession>
<dbReference type="GO" id="GO:0016463">
    <property type="term" value="F:P-type zinc transporter activity"/>
    <property type="evidence" value="ECO:0007669"/>
    <property type="project" value="UniProtKB-EC"/>
</dbReference>
<dbReference type="Pfam" id="PF00702">
    <property type="entry name" value="Hydrolase"/>
    <property type="match status" value="1"/>
</dbReference>
<dbReference type="InterPro" id="IPR044492">
    <property type="entry name" value="P_typ_ATPase_HD_dom"/>
</dbReference>
<dbReference type="NCBIfam" id="TIGR01494">
    <property type="entry name" value="ATPase_P-type"/>
    <property type="match status" value="1"/>
</dbReference>
<dbReference type="RefSeq" id="WP_150039163.1">
    <property type="nucleotide sequence ID" value="NZ_OW485601.1"/>
</dbReference>
<reference evidence="11 12" key="1">
    <citation type="submission" date="2019-09" db="EMBL/GenBank/DDBJ databases">
        <title>Genome sequence of Rhodovastum atsumiense, a diverse member of the Acetobacteraceae family of non-sulfur purple photosynthetic bacteria.</title>
        <authorList>
            <person name="Meyer T."/>
            <person name="Kyndt J."/>
        </authorList>
    </citation>
    <scope>NUCLEOTIDE SEQUENCE [LARGE SCALE GENOMIC DNA]</scope>
    <source>
        <strain evidence="11 12">DSM 21279</strain>
    </source>
</reference>
<feature type="domain" description="P-type ATPase A" evidence="10">
    <location>
        <begin position="194"/>
        <end position="292"/>
    </location>
</feature>
<evidence type="ECO:0000256" key="4">
    <source>
        <dbReference type="ARBA" id="ARBA00022967"/>
    </source>
</evidence>
<evidence type="ECO:0000313" key="11">
    <source>
        <dbReference type="EMBL" id="KAA5613780.1"/>
    </source>
</evidence>
<comment type="subcellular location">
    <subcellularLocation>
        <location evidence="9">Cell membrane</location>
    </subcellularLocation>
    <subcellularLocation>
        <location evidence="1">Membrane</location>
    </subcellularLocation>
</comment>
<evidence type="ECO:0000259" key="10">
    <source>
        <dbReference type="Pfam" id="PF00122"/>
    </source>
</evidence>
<dbReference type="Gene3D" id="2.70.150.10">
    <property type="entry name" value="Calcium-transporting ATPase, cytoplasmic transduction domain A"/>
    <property type="match status" value="1"/>
</dbReference>
<evidence type="ECO:0000256" key="7">
    <source>
        <dbReference type="ARBA" id="ARBA00039097"/>
    </source>
</evidence>
<dbReference type="NCBIfam" id="TIGR01525">
    <property type="entry name" value="ATPase-IB_hvy"/>
    <property type="match status" value="1"/>
</dbReference>
<sequence length="707" mass="75100">MTHPVPCRILHETPLRLRLRPGGLDLARVEAGALASRIEAVPGVDGVRVNARAGCVVVEHDGRRGTRERVLRTLAGLRAADLPPPDGTEAAEASPGPLVFTGAAALASLLLPPPLRLALTLASIAPTLARGARVLARRGVKVEVLDALSIGLAAARQDYFTACATQFLLELSEYIEASTRRRSDALIRRLLRPNPDTAMVERDGEVITLAFALLVEGDRVHVQAGEMIPVDGRVLAGGATVNQSSVTGESLPIPKEADDPVLSGTVVEEGRLVILAERVGEATTTARISRFIQEALNRRGDIQRVAEDLADRRVWISLGSGALVFALTRDTRRLASMFLVDYSCALKLGAAVAVKSALYQSARRGILLKGGPALEALAGIDTVVFDKTGTLTHGRLVVTDVLVFDPESWPRERFLATIASVAEHSTHPVAAAVVGLARAEGMHHIGHEEVDFVIGHGLTTRVEAGTLHIGSRHYLVDHERVAFAQYTPLLDGYEAEGKTVLHVALDGRPLGVIALRDRRRAEAAETLAALRRLGVRRLVMVTGDRRESAHHIADGLGLDEIICEADPEQKAAVLQELKQHGHKVAYVGDGVNDGPALMTAHLGIAMPRASDIARATADMVLLEDRLEALVEAMGVARATMATIRRNFAAAVGVNTAIMGGASLGVLPPVLSSLLHNGTTIALLADAMAGDGQRAPGTLPRITKEPIA</sequence>
<dbReference type="Gene3D" id="3.40.1110.10">
    <property type="entry name" value="Calcium-transporting ATPase, cytoplasmic domain N"/>
    <property type="match status" value="1"/>
</dbReference>
<dbReference type="GO" id="GO:0016887">
    <property type="term" value="F:ATP hydrolysis activity"/>
    <property type="evidence" value="ECO:0007669"/>
    <property type="project" value="InterPro"/>
</dbReference>
<evidence type="ECO:0000256" key="6">
    <source>
        <dbReference type="ARBA" id="ARBA00023136"/>
    </source>
</evidence>
<dbReference type="InterPro" id="IPR001757">
    <property type="entry name" value="P_typ_ATPase"/>
</dbReference>
<proteinExistence type="inferred from homology"/>
<dbReference type="SFLD" id="SFLDG00002">
    <property type="entry name" value="C1.7:_P-type_atpase_like"/>
    <property type="match status" value="1"/>
</dbReference>
<keyword evidence="4" id="KW-1278">Translocase</keyword>
<dbReference type="GO" id="GO:0005886">
    <property type="term" value="C:plasma membrane"/>
    <property type="evidence" value="ECO:0007669"/>
    <property type="project" value="UniProtKB-SubCell"/>
</dbReference>
<dbReference type="OrthoDB" id="9760802at2"/>
<evidence type="ECO:0000256" key="1">
    <source>
        <dbReference type="ARBA" id="ARBA00004370"/>
    </source>
</evidence>
<keyword evidence="5" id="KW-1133">Transmembrane helix</keyword>